<comment type="catalytic activity">
    <reaction evidence="8">
        <text>[ribosomal protein uS12]-L-proline + 2-oxoglutarate + O2 = [ribosomal protein uS12]-(3S)-3-hydroxy-L-proline + succinate + CO2</text>
        <dbReference type="Rhea" id="RHEA:54156"/>
        <dbReference type="Rhea" id="RHEA-COMP:13816"/>
        <dbReference type="Rhea" id="RHEA-COMP:13818"/>
        <dbReference type="ChEBI" id="CHEBI:15379"/>
        <dbReference type="ChEBI" id="CHEBI:16526"/>
        <dbReference type="ChEBI" id="CHEBI:16810"/>
        <dbReference type="ChEBI" id="CHEBI:30031"/>
        <dbReference type="ChEBI" id="CHEBI:50342"/>
        <dbReference type="ChEBI" id="CHEBI:85428"/>
    </reaction>
</comment>
<gene>
    <name evidence="10" type="ORF">PCAL00307_LOCUS21842</name>
    <name evidence="11" type="ORF">PECAL_2P26590</name>
</gene>
<feature type="domain" description="Fe2OG dioxygenase" evidence="9">
    <location>
        <begin position="125"/>
        <end position="228"/>
    </location>
</feature>
<evidence type="ECO:0000256" key="7">
    <source>
        <dbReference type="ARBA" id="ARBA00023004"/>
    </source>
</evidence>
<evidence type="ECO:0000256" key="5">
    <source>
        <dbReference type="ARBA" id="ARBA00022964"/>
    </source>
</evidence>
<dbReference type="GO" id="GO:0031418">
    <property type="term" value="F:L-ascorbic acid binding"/>
    <property type="evidence" value="ECO:0007669"/>
    <property type="project" value="UniProtKB-KW"/>
</dbReference>
<keyword evidence="4" id="KW-0847">Vitamin C</keyword>
<dbReference type="InterPro" id="IPR043044">
    <property type="entry name" value="TPA1/Ofd1_C"/>
</dbReference>
<dbReference type="Gene3D" id="2.60.120.620">
    <property type="entry name" value="q2cbj1_9rhob like domain"/>
    <property type="match status" value="1"/>
</dbReference>
<dbReference type="InterPro" id="IPR039558">
    <property type="entry name" value="TPA1/OFD1_N"/>
</dbReference>
<evidence type="ECO:0000256" key="3">
    <source>
        <dbReference type="ARBA" id="ARBA00022723"/>
    </source>
</evidence>
<dbReference type="InterPro" id="IPR051842">
    <property type="entry name" value="uS12_prolyl_hydroxylase"/>
</dbReference>
<evidence type="ECO:0000256" key="2">
    <source>
        <dbReference type="ARBA" id="ARBA00007443"/>
    </source>
</evidence>
<proteinExistence type="inferred from homology"/>
<evidence type="ECO:0000256" key="6">
    <source>
        <dbReference type="ARBA" id="ARBA00023002"/>
    </source>
</evidence>
<reference evidence="10" key="1">
    <citation type="submission" date="2021-01" db="EMBL/GenBank/DDBJ databases">
        <authorList>
            <person name="Corre E."/>
            <person name="Pelletier E."/>
            <person name="Niang G."/>
            <person name="Scheremetjew M."/>
            <person name="Finn R."/>
            <person name="Kale V."/>
            <person name="Holt S."/>
            <person name="Cochrane G."/>
            <person name="Meng A."/>
            <person name="Brown T."/>
            <person name="Cohen L."/>
        </authorList>
    </citation>
    <scope>NUCLEOTIDE SEQUENCE</scope>
    <source>
        <strain evidence="10">CCMP1756</strain>
    </source>
</reference>
<dbReference type="GO" id="GO:0005506">
    <property type="term" value="F:iron ion binding"/>
    <property type="evidence" value="ECO:0007669"/>
    <property type="project" value="InterPro"/>
</dbReference>
<dbReference type="AlphaFoldDB" id="A0A7S4EDZ9"/>
<dbReference type="OrthoDB" id="430522at2759"/>
<evidence type="ECO:0000259" key="9">
    <source>
        <dbReference type="PROSITE" id="PS51471"/>
    </source>
</evidence>
<dbReference type="EMBL" id="CAKKNE010000002">
    <property type="protein sequence ID" value="CAH0369533.1"/>
    <property type="molecule type" value="Genomic_DNA"/>
</dbReference>
<dbReference type="Pfam" id="PF13661">
    <property type="entry name" value="2OG-FeII_Oxy_4"/>
    <property type="match status" value="1"/>
</dbReference>
<evidence type="ECO:0000313" key="12">
    <source>
        <dbReference type="Proteomes" id="UP000789595"/>
    </source>
</evidence>
<evidence type="ECO:0000313" key="11">
    <source>
        <dbReference type="EMBL" id="CAH0369533.1"/>
    </source>
</evidence>
<evidence type="ECO:0000313" key="10">
    <source>
        <dbReference type="EMBL" id="CAE0706391.1"/>
    </source>
</evidence>
<dbReference type="PROSITE" id="PS51471">
    <property type="entry name" value="FE2OG_OXY"/>
    <property type="match status" value="1"/>
</dbReference>
<protein>
    <recommendedName>
        <fullName evidence="9">Fe2OG dioxygenase domain-containing protein</fullName>
    </recommendedName>
</protein>
<dbReference type="InterPro" id="IPR006620">
    <property type="entry name" value="Pro_4_hyd_alph"/>
</dbReference>
<dbReference type="Proteomes" id="UP000789595">
    <property type="component" value="Unassembled WGS sequence"/>
</dbReference>
<dbReference type="InterPro" id="IPR005123">
    <property type="entry name" value="Oxoglu/Fe-dep_dioxygenase_dom"/>
</dbReference>
<keyword evidence="12" id="KW-1185">Reference proteome</keyword>
<sequence>MDQGPTKRQKTADAVLQPLGDDQIKAKQSEYATATPYPHVVLSPAIDDATLKNARREAIHELRADYKETDLFKVYQVPHDLGTIERTAPHLADKAPSLLRVRDALYSESTRRLVERITGCGRIGDTVDCSANVYMRGGHLLCHDDVIGNRLVSFVLYLVDEDWSEEDGGAFELFPVVDGEPSPIPCNRVDCKWNSLLLFKVEPGKSHHAVAEVLGDKPRLTISGWYHAREQRDGAAARASSLGQLRVVEQRSFKSFDGDDDEDDVDRALSSDDVSALGAWVAPAYLDPEAWPRLRDHFANDSAARLVDFCRDEIASEISKSEMAGPHDTWRVVGPPHKRRYGVPRGDSDLGRALAKIEHGASSAAFRRLLARITGVRPVARDSTIRRFRPGRDYTVAVSGDPVPVIDATFCFLGGSDDEAWASGEVGGFETYIEAEDEGDADAAVYAGESGEGGEEGGDLLSVEAQHNCLSIVLRDPGTLRFVKYVSAFAPSARCDVEVVCRIHDEDLPDPDASGDDSDE</sequence>
<dbReference type="SMART" id="SM00702">
    <property type="entry name" value="P4Hc"/>
    <property type="match status" value="1"/>
</dbReference>
<comment type="similarity">
    <text evidence="2">Belongs to the TPA1 family.</text>
</comment>
<organism evidence="10">
    <name type="scientific">Pelagomonas calceolata</name>
    <dbReference type="NCBI Taxonomy" id="35677"/>
    <lineage>
        <taxon>Eukaryota</taxon>
        <taxon>Sar</taxon>
        <taxon>Stramenopiles</taxon>
        <taxon>Ochrophyta</taxon>
        <taxon>Pelagophyceae</taxon>
        <taxon>Pelagomonadales</taxon>
        <taxon>Pelagomonadaceae</taxon>
        <taxon>Pelagomonas</taxon>
    </lineage>
</organism>
<dbReference type="Gene3D" id="3.60.130.20">
    <property type="entry name" value="Oxoglutarate/iron-dependent oxygenase, C-terminal degradation domain"/>
    <property type="match status" value="1"/>
</dbReference>
<accession>A0A7S4EDZ9</accession>
<dbReference type="PANTHER" id="PTHR12117">
    <property type="entry name" value="HISTONE ACETYLTRANSFERASE COMPLEX"/>
    <property type="match status" value="1"/>
</dbReference>
<keyword evidence="3" id="KW-0479">Metal-binding</keyword>
<dbReference type="EMBL" id="HBIW01025358">
    <property type="protein sequence ID" value="CAE0706391.1"/>
    <property type="molecule type" value="Transcribed_RNA"/>
</dbReference>
<dbReference type="GO" id="GO:0031543">
    <property type="term" value="F:peptidyl-proline dioxygenase activity"/>
    <property type="evidence" value="ECO:0007669"/>
    <property type="project" value="UniProtKB-ARBA"/>
</dbReference>
<dbReference type="InterPro" id="IPR019601">
    <property type="entry name" value="Oxoglutarate/Fe-dep_Oase_C"/>
</dbReference>
<evidence type="ECO:0000256" key="8">
    <source>
        <dbReference type="ARBA" id="ARBA00047444"/>
    </source>
</evidence>
<comment type="cofactor">
    <cofactor evidence="1">
        <name>L-ascorbate</name>
        <dbReference type="ChEBI" id="CHEBI:38290"/>
    </cofactor>
</comment>
<evidence type="ECO:0000256" key="4">
    <source>
        <dbReference type="ARBA" id="ARBA00022896"/>
    </source>
</evidence>
<dbReference type="PANTHER" id="PTHR12117:SF0">
    <property type="entry name" value="PROLYL 3-HYDROXYLASE OGFOD1"/>
    <property type="match status" value="1"/>
</dbReference>
<keyword evidence="5" id="KW-0223">Dioxygenase</keyword>
<name>A0A7S4EDZ9_9STRA</name>
<evidence type="ECO:0000256" key="1">
    <source>
        <dbReference type="ARBA" id="ARBA00001961"/>
    </source>
</evidence>
<keyword evidence="7" id="KW-0408">Iron</keyword>
<keyword evidence="6" id="KW-0560">Oxidoreductase</keyword>
<dbReference type="Pfam" id="PF10637">
    <property type="entry name" value="Ofd1_CTDD"/>
    <property type="match status" value="1"/>
</dbReference>
<reference evidence="11" key="2">
    <citation type="submission" date="2021-11" db="EMBL/GenBank/DDBJ databases">
        <authorList>
            <consortium name="Genoscope - CEA"/>
            <person name="William W."/>
        </authorList>
    </citation>
    <scope>NUCLEOTIDE SEQUENCE</scope>
</reference>